<evidence type="ECO:0000259" key="1">
    <source>
        <dbReference type="Pfam" id="PF20033"/>
    </source>
</evidence>
<accession>A0A8T4L7G7</accession>
<sequence length="162" mass="17671">MKWVWIVGIVLALLAAGCMQPPQGGTQSQGNAQPPWSPPMQNYRVELTVQAPFSTASVAIEDSGRVQYAAEEQGKPPVAEEARVTPEKALELKQLLLSNGFMNLNAAYEDESLADATTYQISVNFGEATKTVVCKGSCPNEFKEVEDKVRELWGREIVEVGV</sequence>
<reference evidence="2" key="2">
    <citation type="submission" date="2021-05" db="EMBL/GenBank/DDBJ databases">
        <title>Protein family content uncovers lineage relationships and bacterial pathway maintenance mechanisms in DPANN archaea.</title>
        <authorList>
            <person name="Castelle C.J."/>
            <person name="Meheust R."/>
            <person name="Jaffe A.L."/>
            <person name="Seitz K."/>
            <person name="Gong X."/>
            <person name="Baker B.J."/>
            <person name="Banfield J.F."/>
        </authorList>
    </citation>
    <scope>NUCLEOTIDE SEQUENCE</scope>
    <source>
        <strain evidence="2">RIFCSPLOWO2_01_FULL_58_19</strain>
    </source>
</reference>
<evidence type="ECO:0000313" key="3">
    <source>
        <dbReference type="Proteomes" id="UP000678237"/>
    </source>
</evidence>
<reference evidence="2" key="1">
    <citation type="submission" date="2021-03" db="EMBL/GenBank/DDBJ databases">
        <authorList>
            <person name="Jaffe A."/>
        </authorList>
    </citation>
    <scope>NUCLEOTIDE SEQUENCE</scope>
    <source>
        <strain evidence="2">RIFCSPLOWO2_01_FULL_58_19</strain>
    </source>
</reference>
<name>A0A8T4L7G7_9ARCH</name>
<feature type="domain" description="DUF6438" evidence="1">
    <location>
        <begin position="57"/>
        <end position="152"/>
    </location>
</feature>
<dbReference type="EMBL" id="JAGVWE010000004">
    <property type="protein sequence ID" value="MBS3063203.1"/>
    <property type="molecule type" value="Genomic_DNA"/>
</dbReference>
<comment type="caution">
    <text evidence="2">The sequence shown here is derived from an EMBL/GenBank/DDBJ whole genome shotgun (WGS) entry which is preliminary data.</text>
</comment>
<dbReference type="PROSITE" id="PS51257">
    <property type="entry name" value="PROKAR_LIPOPROTEIN"/>
    <property type="match status" value="1"/>
</dbReference>
<dbReference type="Proteomes" id="UP000678237">
    <property type="component" value="Unassembled WGS sequence"/>
</dbReference>
<gene>
    <name evidence="2" type="ORF">J4203_04975</name>
</gene>
<evidence type="ECO:0000313" key="2">
    <source>
        <dbReference type="EMBL" id="MBS3063203.1"/>
    </source>
</evidence>
<protein>
    <recommendedName>
        <fullName evidence="1">DUF6438 domain-containing protein</fullName>
    </recommendedName>
</protein>
<dbReference type="InterPro" id="IPR045497">
    <property type="entry name" value="DUF6438"/>
</dbReference>
<dbReference type="Pfam" id="PF20033">
    <property type="entry name" value="DUF6438"/>
    <property type="match status" value="1"/>
</dbReference>
<proteinExistence type="predicted"/>
<organism evidence="2 3">
    <name type="scientific">Candidatus Iainarchaeum sp</name>
    <dbReference type="NCBI Taxonomy" id="3101447"/>
    <lineage>
        <taxon>Archaea</taxon>
        <taxon>Candidatus Iainarchaeota</taxon>
        <taxon>Candidatus Iainarchaeia</taxon>
        <taxon>Candidatus Iainarchaeales</taxon>
        <taxon>Candidatus Iainarchaeaceae</taxon>
        <taxon>Candidatus Iainarchaeum</taxon>
    </lineage>
</organism>
<dbReference type="AlphaFoldDB" id="A0A8T4L7G7"/>